<keyword evidence="2" id="KW-1185">Reference proteome</keyword>
<protein>
    <submittedName>
        <fullName evidence="1">Uncharacterized protein</fullName>
    </submittedName>
</protein>
<reference evidence="1 2" key="1">
    <citation type="journal article" date="2012" name="Genet. Mol. Biol.">
        <title>Analysis of 16S rRNA and mxaF genes revealing insights into Methylobacterium niche-specific plant association.</title>
        <authorList>
            <person name="Dourado M.N."/>
            <person name="Andreote F.D."/>
            <person name="Dini-Andreote F."/>
            <person name="Conti R."/>
            <person name="Araujo J.M."/>
            <person name="Araujo W.L."/>
        </authorList>
    </citation>
    <scope>NUCLEOTIDE SEQUENCE [LARGE SCALE GENOMIC DNA]</scope>
    <source>
        <strain evidence="1 2">SR1.6/4</strain>
    </source>
</reference>
<accession>A0ABU7TA03</accession>
<gene>
    <name evidence="1" type="ORF">MRSR164_10265</name>
</gene>
<dbReference type="Proteomes" id="UP001349262">
    <property type="component" value="Unassembled WGS sequence"/>
</dbReference>
<sequence>MWAARTGFALGDNVSSGNATYRVVQAGTSGANNPLPGSRPASVPFTVSDGSVKWRWINDASIAAKVGSYFETEVVEGAGAAWNAAFNYHLRTPPVAPGFFPNVELDYGNDSGRDCPLGIDCTNLRLAASGKAITTNLAIVGNETAANGYSTIWGMRLNGDGLASQSAIEIDAASPVGIGFGLSGLGGQSHAIATISDASSGPVSYLVTGAHTTASILDDSSAPVSLSIGGAKSVAGIREGSKSPAGIVLQGAYGVAQIQGNGWSVDPAGRIITRAGVVESASSPPASSAAPCRVGERAWDADWEYRCIAPNRWKRSALQDF</sequence>
<comment type="caution">
    <text evidence="1">The sequence shown here is derived from an EMBL/GenBank/DDBJ whole genome shotgun (WGS) entry which is preliminary data.</text>
</comment>
<name>A0ABU7TA03_9HYPH</name>
<evidence type="ECO:0000313" key="2">
    <source>
        <dbReference type="Proteomes" id="UP001349262"/>
    </source>
</evidence>
<evidence type="ECO:0000313" key="1">
    <source>
        <dbReference type="EMBL" id="MEE7457148.1"/>
    </source>
</evidence>
<dbReference type="EMBL" id="MLBY01000004">
    <property type="protein sequence ID" value="MEE7457148.1"/>
    <property type="molecule type" value="Genomic_DNA"/>
</dbReference>
<proteinExistence type="predicted"/>
<organism evidence="1 2">
    <name type="scientific">Methylobacterium radiotolerans</name>
    <dbReference type="NCBI Taxonomy" id="31998"/>
    <lineage>
        <taxon>Bacteria</taxon>
        <taxon>Pseudomonadati</taxon>
        <taxon>Pseudomonadota</taxon>
        <taxon>Alphaproteobacteria</taxon>
        <taxon>Hyphomicrobiales</taxon>
        <taxon>Methylobacteriaceae</taxon>
        <taxon>Methylobacterium</taxon>
    </lineage>
</organism>